<proteinExistence type="inferred from homology"/>
<dbReference type="GO" id="GO:0008652">
    <property type="term" value="P:amino acid biosynthetic process"/>
    <property type="evidence" value="ECO:0007669"/>
    <property type="project" value="UniProtKB-KW"/>
</dbReference>
<dbReference type="PIRSF" id="PIRSF001361">
    <property type="entry name" value="DAHP_synthase"/>
    <property type="match status" value="1"/>
</dbReference>
<keyword evidence="11" id="KW-1185">Reference proteome</keyword>
<organism evidence="10 11">
    <name type="scientific">Kineobactrum salinum</name>
    <dbReference type="NCBI Taxonomy" id="2708301"/>
    <lineage>
        <taxon>Bacteria</taxon>
        <taxon>Pseudomonadati</taxon>
        <taxon>Pseudomonadota</taxon>
        <taxon>Gammaproteobacteria</taxon>
        <taxon>Cellvibrionales</taxon>
        <taxon>Halieaceae</taxon>
        <taxon>Kineobactrum</taxon>
    </lineage>
</organism>
<dbReference type="GO" id="GO:0009073">
    <property type="term" value="P:aromatic amino acid family biosynthetic process"/>
    <property type="evidence" value="ECO:0007669"/>
    <property type="project" value="UniProtKB-KW"/>
</dbReference>
<dbReference type="NCBIfam" id="NF009395">
    <property type="entry name" value="PRK12755.1"/>
    <property type="match status" value="1"/>
</dbReference>
<accession>A0A6C0U0V1</accession>
<dbReference type="NCBIfam" id="TIGR00034">
    <property type="entry name" value="aroFGH"/>
    <property type="match status" value="1"/>
</dbReference>
<sequence length="374" mass="39977">MTQQDPIHRLPAEPGSAAFAIESATDDIRIHRAQPLITPWVLAEELPLTRAQAGTIATARRSIEAILSGTDPRLLAIVGPCSVHDPVALLDFAAQLQAACEPLSDSILPVLRVYFEKPRTVMGWKGLINDPDLDGSFRINRGLHQARKVLLDVATLGLPAASEFLDTTFGQYYAELVSFGAIGARTVESQIHRELASGLSMPVGFKNGTNGNVDVAIDAIRSASHSHWFPSLTKEGTPAILHSTGNPHCYLILRGGSDSGPNYQPAAVQAAAIALRKQALPASLIVDCSHGNSDKDPQRQALVLSSLCEQLEQGQRAIRGVMLESHLVGGRQALAPPQELVYGQSVTDACLSLEETIPLLQQLAVAVRRSSPPG</sequence>
<evidence type="ECO:0000256" key="2">
    <source>
        <dbReference type="ARBA" id="ARBA00004688"/>
    </source>
</evidence>
<dbReference type="UniPathway" id="UPA00053">
    <property type="reaction ID" value="UER00084"/>
</dbReference>
<dbReference type="PANTHER" id="PTHR21225:SF12">
    <property type="entry name" value="PHOSPHO-2-DEHYDRO-3-DEOXYHEPTONATE ALDOLASE, TYROSINE-INHIBITED"/>
    <property type="match status" value="1"/>
</dbReference>
<evidence type="ECO:0000256" key="1">
    <source>
        <dbReference type="ARBA" id="ARBA00003726"/>
    </source>
</evidence>
<evidence type="ECO:0000256" key="6">
    <source>
        <dbReference type="ARBA" id="ARBA00023141"/>
    </source>
</evidence>
<dbReference type="InterPro" id="IPR013785">
    <property type="entry name" value="Aldolase_TIM"/>
</dbReference>
<keyword evidence="4 8" id="KW-0028">Amino-acid biosynthesis</keyword>
<protein>
    <recommendedName>
        <fullName evidence="8">Phospho-2-dehydro-3-deoxyheptonate aldolase</fullName>
        <ecNumber evidence="8">2.5.1.54</ecNumber>
    </recommendedName>
</protein>
<dbReference type="Proteomes" id="UP000477680">
    <property type="component" value="Chromosome"/>
</dbReference>
<dbReference type="KEGG" id="kim:G3T16_08425"/>
<dbReference type="GO" id="GO:0042802">
    <property type="term" value="F:identical protein binding"/>
    <property type="evidence" value="ECO:0007669"/>
    <property type="project" value="UniProtKB-ARBA"/>
</dbReference>
<evidence type="ECO:0000256" key="4">
    <source>
        <dbReference type="ARBA" id="ARBA00022605"/>
    </source>
</evidence>
<dbReference type="Gene3D" id="3.20.20.70">
    <property type="entry name" value="Aldolase class I"/>
    <property type="match status" value="1"/>
</dbReference>
<dbReference type="AlphaFoldDB" id="A0A6C0U0V1"/>
<evidence type="ECO:0000256" key="5">
    <source>
        <dbReference type="ARBA" id="ARBA00022679"/>
    </source>
</evidence>
<dbReference type="Pfam" id="PF00793">
    <property type="entry name" value="DAHP_synth_1"/>
    <property type="match status" value="1"/>
</dbReference>
<keyword evidence="5 8" id="KW-0808">Transferase</keyword>
<evidence type="ECO:0000256" key="7">
    <source>
        <dbReference type="ARBA" id="ARBA00047508"/>
    </source>
</evidence>
<comment type="catalytic activity">
    <reaction evidence="7 8">
        <text>D-erythrose 4-phosphate + phosphoenolpyruvate + H2O = 7-phospho-2-dehydro-3-deoxy-D-arabino-heptonate + phosphate</text>
        <dbReference type="Rhea" id="RHEA:14717"/>
        <dbReference type="ChEBI" id="CHEBI:15377"/>
        <dbReference type="ChEBI" id="CHEBI:16897"/>
        <dbReference type="ChEBI" id="CHEBI:43474"/>
        <dbReference type="ChEBI" id="CHEBI:58394"/>
        <dbReference type="ChEBI" id="CHEBI:58702"/>
        <dbReference type="EC" id="2.5.1.54"/>
    </reaction>
</comment>
<gene>
    <name evidence="10" type="ORF">G3T16_08425</name>
</gene>
<dbReference type="GO" id="GO:0009423">
    <property type="term" value="P:chorismate biosynthetic process"/>
    <property type="evidence" value="ECO:0007669"/>
    <property type="project" value="UniProtKB-UniPathway"/>
</dbReference>
<dbReference type="InterPro" id="IPR006219">
    <property type="entry name" value="DAHP_synth_1"/>
</dbReference>
<evidence type="ECO:0000259" key="9">
    <source>
        <dbReference type="Pfam" id="PF00793"/>
    </source>
</evidence>
<dbReference type="EC" id="2.5.1.54" evidence="8"/>
<dbReference type="InterPro" id="IPR006218">
    <property type="entry name" value="DAHP1/KDSA"/>
</dbReference>
<comment type="pathway">
    <text evidence="2 8">Metabolic intermediate biosynthesis; chorismate biosynthesis; chorismate from D-erythrose 4-phosphate and phosphoenolpyruvate: step 1/7.</text>
</comment>
<dbReference type="GO" id="GO:0003849">
    <property type="term" value="F:3-deoxy-7-phosphoheptulonate synthase activity"/>
    <property type="evidence" value="ECO:0007669"/>
    <property type="project" value="UniProtKB-EC"/>
</dbReference>
<dbReference type="GO" id="GO:0005737">
    <property type="term" value="C:cytoplasm"/>
    <property type="evidence" value="ECO:0007669"/>
    <property type="project" value="TreeGrafter"/>
</dbReference>
<keyword evidence="6 8" id="KW-0057">Aromatic amino acid biosynthesis</keyword>
<dbReference type="FunFam" id="3.20.20.70:FF:000005">
    <property type="entry name" value="Phospho-2-dehydro-3-deoxyheptonate aldolase"/>
    <property type="match status" value="1"/>
</dbReference>
<dbReference type="SUPFAM" id="SSF51569">
    <property type="entry name" value="Aldolase"/>
    <property type="match status" value="1"/>
</dbReference>
<comment type="similarity">
    <text evidence="3 8">Belongs to the class-I DAHP synthase family.</text>
</comment>
<evidence type="ECO:0000256" key="3">
    <source>
        <dbReference type="ARBA" id="ARBA00007985"/>
    </source>
</evidence>
<reference evidence="10 11" key="1">
    <citation type="submission" date="2020-02" db="EMBL/GenBank/DDBJ databases">
        <title>Genome sequencing for Kineobactrum sp. M2.</title>
        <authorList>
            <person name="Park S.-J."/>
        </authorList>
    </citation>
    <scope>NUCLEOTIDE SEQUENCE [LARGE SCALE GENOMIC DNA]</scope>
    <source>
        <strain evidence="10 11">M2</strain>
    </source>
</reference>
<name>A0A6C0U0V1_9GAMM</name>
<evidence type="ECO:0000256" key="8">
    <source>
        <dbReference type="PIRNR" id="PIRNR001361"/>
    </source>
</evidence>
<dbReference type="PANTHER" id="PTHR21225">
    <property type="entry name" value="PHOSPHO-2-DEHYDRO-3-DEOXYHEPTONATE ALDOLASE DAHP SYNTHETASE"/>
    <property type="match status" value="1"/>
</dbReference>
<evidence type="ECO:0000313" key="10">
    <source>
        <dbReference type="EMBL" id="QIB65423.1"/>
    </source>
</evidence>
<evidence type="ECO:0000313" key="11">
    <source>
        <dbReference type="Proteomes" id="UP000477680"/>
    </source>
</evidence>
<feature type="domain" description="DAHP synthetase I/KDSA" evidence="9">
    <location>
        <begin position="65"/>
        <end position="356"/>
    </location>
</feature>
<dbReference type="RefSeq" id="WP_163494662.1">
    <property type="nucleotide sequence ID" value="NZ_CP048711.1"/>
</dbReference>
<comment type="function">
    <text evidence="1 8">Stereospecific condensation of phosphoenolpyruvate (PEP) and D-erythrose-4-phosphate (E4P) giving rise to 3-deoxy-D-arabino-heptulosonate-7-phosphate (DAHP).</text>
</comment>
<dbReference type="EMBL" id="CP048711">
    <property type="protein sequence ID" value="QIB65423.1"/>
    <property type="molecule type" value="Genomic_DNA"/>
</dbReference>